<evidence type="ECO:0000313" key="2">
    <source>
        <dbReference type="Proteomes" id="UP000823749"/>
    </source>
</evidence>
<evidence type="ECO:0000313" key="1">
    <source>
        <dbReference type="EMBL" id="KAG5531220.1"/>
    </source>
</evidence>
<dbReference type="AlphaFoldDB" id="A0AAV6ITH0"/>
<reference evidence="1" key="1">
    <citation type="submission" date="2020-08" db="EMBL/GenBank/DDBJ databases">
        <title>Plant Genome Project.</title>
        <authorList>
            <person name="Zhang R.-G."/>
        </authorList>
    </citation>
    <scope>NUCLEOTIDE SEQUENCE</scope>
    <source>
        <strain evidence="1">WSP0</strain>
        <tissue evidence="1">Leaf</tissue>
    </source>
</reference>
<sequence>MVCRHVDKFAAIRINRGQDSVTVVQKICDKWFDLDLEFDILNYSLIDDEDLILDNDDNLVMFGLVESAGLDDIMVTVRDDTNGFMNDTVKVGNIKFDVASGSKGKQVMVVDDDDVIPSFCSQKK</sequence>
<evidence type="ECO:0008006" key="3">
    <source>
        <dbReference type="Google" id="ProtNLM"/>
    </source>
</evidence>
<comment type="caution">
    <text evidence="1">The sequence shown here is derived from an EMBL/GenBank/DDBJ whole genome shotgun (WGS) entry which is preliminary data.</text>
</comment>
<dbReference type="Proteomes" id="UP000823749">
    <property type="component" value="Chromosome 9"/>
</dbReference>
<proteinExistence type="predicted"/>
<keyword evidence="2" id="KW-1185">Reference proteome</keyword>
<gene>
    <name evidence="1" type="ORF">RHGRI_025991</name>
</gene>
<dbReference type="EMBL" id="JACTNZ010000009">
    <property type="protein sequence ID" value="KAG5531220.1"/>
    <property type="molecule type" value="Genomic_DNA"/>
</dbReference>
<accession>A0AAV6ITH0</accession>
<name>A0AAV6ITH0_9ERIC</name>
<organism evidence="1 2">
    <name type="scientific">Rhododendron griersonianum</name>
    <dbReference type="NCBI Taxonomy" id="479676"/>
    <lineage>
        <taxon>Eukaryota</taxon>
        <taxon>Viridiplantae</taxon>
        <taxon>Streptophyta</taxon>
        <taxon>Embryophyta</taxon>
        <taxon>Tracheophyta</taxon>
        <taxon>Spermatophyta</taxon>
        <taxon>Magnoliopsida</taxon>
        <taxon>eudicotyledons</taxon>
        <taxon>Gunneridae</taxon>
        <taxon>Pentapetalae</taxon>
        <taxon>asterids</taxon>
        <taxon>Ericales</taxon>
        <taxon>Ericaceae</taxon>
        <taxon>Ericoideae</taxon>
        <taxon>Rhodoreae</taxon>
        <taxon>Rhododendron</taxon>
    </lineage>
</organism>
<protein>
    <recommendedName>
        <fullName evidence="3">Transposase</fullName>
    </recommendedName>
</protein>